<sequence>MRRLVLLECDADGGTTDEAKAVGDYFRSWEVPFATRESAQAALGDRPLSRACVANLEERQNGLDPRSDPDLMTRTLVAVMSPRWDAWQSTTTPTLVVYAEHGMFTDKQKDQLIERGRNVSRVDLAGAGNDAP</sequence>
<dbReference type="Proteomes" id="UP000272560">
    <property type="component" value="Unassembled WGS sequence"/>
</dbReference>
<dbReference type="InterPro" id="IPR029058">
    <property type="entry name" value="AB_hydrolase_fold"/>
</dbReference>
<gene>
    <name evidence="1" type="ORF">D6T63_11090</name>
</gene>
<keyword evidence="2" id="KW-1185">Reference proteome</keyword>
<evidence type="ECO:0000313" key="1">
    <source>
        <dbReference type="EMBL" id="RJT79157.1"/>
    </source>
</evidence>
<dbReference type="EMBL" id="QZVT01000005">
    <property type="protein sequence ID" value="RJT79157.1"/>
    <property type="molecule type" value="Genomic_DNA"/>
</dbReference>
<evidence type="ECO:0000313" key="2">
    <source>
        <dbReference type="Proteomes" id="UP000272560"/>
    </source>
</evidence>
<protein>
    <submittedName>
        <fullName evidence="1">Uncharacterized protein</fullName>
    </submittedName>
</protein>
<accession>A0A3A5MD59</accession>
<name>A0A3A5MD59_9MICC</name>
<comment type="caution">
    <text evidence="1">The sequence shown here is derived from an EMBL/GenBank/DDBJ whole genome shotgun (WGS) entry which is preliminary data.</text>
</comment>
<dbReference type="AlphaFoldDB" id="A0A3A5MD59"/>
<organism evidence="1 2">
    <name type="scientific">Arthrobacter cheniae</name>
    <dbReference type="NCBI Taxonomy" id="1258888"/>
    <lineage>
        <taxon>Bacteria</taxon>
        <taxon>Bacillati</taxon>
        <taxon>Actinomycetota</taxon>
        <taxon>Actinomycetes</taxon>
        <taxon>Micrococcales</taxon>
        <taxon>Micrococcaceae</taxon>
        <taxon>Arthrobacter</taxon>
    </lineage>
</organism>
<proteinExistence type="predicted"/>
<reference evidence="1 2" key="1">
    <citation type="submission" date="2018-09" db="EMBL/GenBank/DDBJ databases">
        <title>Novel species of Arthrobacter.</title>
        <authorList>
            <person name="Liu Q."/>
            <person name="Xin Y.-H."/>
        </authorList>
    </citation>
    <scope>NUCLEOTIDE SEQUENCE [LARGE SCALE GENOMIC DNA]</scope>
    <source>
        <strain evidence="1 2">Hz2</strain>
    </source>
</reference>
<dbReference type="Gene3D" id="3.40.50.1820">
    <property type="entry name" value="alpha/beta hydrolase"/>
    <property type="match status" value="1"/>
</dbReference>